<evidence type="ECO:0000256" key="7">
    <source>
        <dbReference type="ARBA" id="ARBA00023033"/>
    </source>
</evidence>
<dbReference type="Gene3D" id="3.50.50.60">
    <property type="entry name" value="FAD/NAD(P)-binding domain"/>
    <property type="match status" value="2"/>
</dbReference>
<evidence type="ECO:0000256" key="6">
    <source>
        <dbReference type="ARBA" id="ARBA00023002"/>
    </source>
</evidence>
<dbReference type="GO" id="GO:0004499">
    <property type="term" value="F:N,N-dimethylaniline monooxygenase activity"/>
    <property type="evidence" value="ECO:0007669"/>
    <property type="project" value="InterPro"/>
</dbReference>
<dbReference type="InterPro" id="IPR051820">
    <property type="entry name" value="FAD-binding_MO"/>
</dbReference>
<evidence type="ECO:0000313" key="9">
    <source>
        <dbReference type="Proteomes" id="UP000051213"/>
    </source>
</evidence>
<dbReference type="GO" id="GO:0050661">
    <property type="term" value="F:NADP binding"/>
    <property type="evidence" value="ECO:0007669"/>
    <property type="project" value="InterPro"/>
</dbReference>
<keyword evidence="4" id="KW-0274">FAD</keyword>
<comment type="similarity">
    <text evidence="2">Belongs to the FAD-binding monooxygenase family.</text>
</comment>
<dbReference type="Pfam" id="PF00743">
    <property type="entry name" value="FMO-like"/>
    <property type="match status" value="1"/>
</dbReference>
<keyword evidence="7 8" id="KW-0503">Monooxygenase</keyword>
<evidence type="ECO:0000313" key="8">
    <source>
        <dbReference type="EMBL" id="KRO96686.1"/>
    </source>
</evidence>
<evidence type="ECO:0000256" key="4">
    <source>
        <dbReference type="ARBA" id="ARBA00022827"/>
    </source>
</evidence>
<evidence type="ECO:0000256" key="5">
    <source>
        <dbReference type="ARBA" id="ARBA00022857"/>
    </source>
</evidence>
<dbReference type="SUPFAM" id="SSF51905">
    <property type="entry name" value="FAD/NAD(P)-binding domain"/>
    <property type="match status" value="1"/>
</dbReference>
<reference evidence="8 9" key="1">
    <citation type="submission" date="2015-10" db="EMBL/GenBank/DDBJ databases">
        <title>Metagenome-Assembled Genomes uncover a global brackish microbiome.</title>
        <authorList>
            <person name="Hugerth L.W."/>
            <person name="Larsson J."/>
            <person name="Alneberg J."/>
            <person name="Lindh M.V."/>
            <person name="Legrand C."/>
            <person name="Pinhassi J."/>
            <person name="Andersson A.F."/>
        </authorList>
    </citation>
    <scope>NUCLEOTIDE SEQUENCE [LARGE SCALE GENOMIC DNA]</scope>
    <source>
        <strain evidence="8">BACL26 MAG-121220-bin70</strain>
    </source>
</reference>
<dbReference type="InterPro" id="IPR020946">
    <property type="entry name" value="Flavin_mOase-like"/>
</dbReference>
<keyword evidence="6" id="KW-0560">Oxidoreductase</keyword>
<dbReference type="Pfam" id="PF13450">
    <property type="entry name" value="NAD_binding_8"/>
    <property type="match status" value="1"/>
</dbReference>
<dbReference type="EMBL" id="LICA01000044">
    <property type="protein sequence ID" value="KRO96686.1"/>
    <property type="molecule type" value="Genomic_DNA"/>
</dbReference>
<dbReference type="PRINTS" id="PR00411">
    <property type="entry name" value="PNDRDTASEI"/>
</dbReference>
<dbReference type="PANTHER" id="PTHR43872">
    <property type="entry name" value="MONOOXYGENASE, PUTATIVE (AFU_ORTHOLOGUE AFUA_8G02570)-RELATED"/>
    <property type="match status" value="1"/>
</dbReference>
<keyword evidence="5" id="KW-0521">NADP</keyword>
<keyword evidence="3" id="KW-0285">Flavoprotein</keyword>
<comment type="caution">
    <text evidence="8">The sequence shown here is derived from an EMBL/GenBank/DDBJ whole genome shotgun (WGS) entry which is preliminary data.</text>
</comment>
<organism evidence="8 9">
    <name type="scientific">SAR92 bacterium BACL26 MAG-121220-bin70</name>
    <dbReference type="NCBI Taxonomy" id="1655626"/>
    <lineage>
        <taxon>Bacteria</taxon>
        <taxon>Pseudomonadati</taxon>
        <taxon>Pseudomonadota</taxon>
        <taxon>Gammaproteobacteria</taxon>
        <taxon>Cellvibrionales</taxon>
        <taxon>Porticoccaceae</taxon>
        <taxon>SAR92 clade</taxon>
    </lineage>
</organism>
<sequence length="494" mass="55464">MSVEHVDVIIVGAGLSGIGAACHLTKDTPAKSFAVIESRAAMGGTWDLFRYPGIRSDSDMHTLGYSFKPWKHEKAIADGPAILEYIRETAREYDIEQHIRYNQQVESLSWDSATAIWSLVLKVNGQDTMTMTCSFVYSCTGYYRYDQGYMPEFPGADAFKGEIIHPQKWPEDLDYSGKKVVVIGSGATAITLVPSMADRASHVTMLQRSPTYVVSRPEIDSTAKKLERYLPEQVAYWATRWKNVLSQMILYKMSKKRPEYIKNKLIQWTQLWLGEDFDVATHFSPRYNPWDQRLCLVPNGDLFRSLRKGTSSVVTDNISRFTADGIELESGKVLDADIIVSATGLELLAMGGMQISVDGKAVDISEALQYKGMMLSDVPNFAFATGYTNASWTLKCDLSSQYVCRLLKYLDKQKLAICVPRNSNKELKRAPSIGLNSGYINRSIDKFPKEGVVAPWRLHQNYFLDLLGLRFGSIKERTMEFSSPSQSVGSNDEG</sequence>
<dbReference type="InterPro" id="IPR036188">
    <property type="entry name" value="FAD/NAD-bd_sf"/>
</dbReference>
<dbReference type="GO" id="GO:0050660">
    <property type="term" value="F:flavin adenine dinucleotide binding"/>
    <property type="evidence" value="ECO:0007669"/>
    <property type="project" value="InterPro"/>
</dbReference>
<dbReference type="PANTHER" id="PTHR43872:SF1">
    <property type="entry name" value="MONOOXYGENASE, PUTATIVE (AFU_ORTHOLOGUE AFUA_8G02570)-RELATED"/>
    <property type="match status" value="1"/>
</dbReference>
<dbReference type="Proteomes" id="UP000051213">
    <property type="component" value="Unassembled WGS sequence"/>
</dbReference>
<dbReference type="AlphaFoldDB" id="A0A0R2UBX8"/>
<evidence type="ECO:0000256" key="3">
    <source>
        <dbReference type="ARBA" id="ARBA00022630"/>
    </source>
</evidence>
<dbReference type="FunFam" id="3.50.50.60:FF:000228">
    <property type="entry name" value="FAD-containing monooxygenase EthA"/>
    <property type="match status" value="1"/>
</dbReference>
<evidence type="ECO:0000256" key="2">
    <source>
        <dbReference type="ARBA" id="ARBA00010139"/>
    </source>
</evidence>
<gene>
    <name evidence="8" type="ORF">ABS24_05940</name>
</gene>
<accession>A0A0R2UBX8</accession>
<proteinExistence type="inferred from homology"/>
<comment type="cofactor">
    <cofactor evidence="1">
        <name>FAD</name>
        <dbReference type="ChEBI" id="CHEBI:57692"/>
    </cofactor>
</comment>
<evidence type="ECO:0000256" key="1">
    <source>
        <dbReference type="ARBA" id="ARBA00001974"/>
    </source>
</evidence>
<name>A0A0R2UBX8_9GAMM</name>
<protein>
    <submittedName>
        <fullName evidence="8">FAD-containing monooxygenase EthA</fullName>
    </submittedName>
</protein>